<feature type="region of interest" description="Disordered" evidence="2">
    <location>
        <begin position="1"/>
        <end position="28"/>
    </location>
</feature>
<feature type="region of interest" description="Disordered" evidence="2">
    <location>
        <begin position="588"/>
        <end position="639"/>
    </location>
</feature>
<accession>R7YK25</accession>
<dbReference type="GeneID" id="19898782"/>
<gene>
    <name evidence="3" type="ORF">W97_01471</name>
</gene>
<feature type="compositionally biased region" description="Pro residues" evidence="2">
    <location>
        <begin position="158"/>
        <end position="167"/>
    </location>
</feature>
<dbReference type="AlphaFoldDB" id="R7YK25"/>
<feature type="compositionally biased region" description="Polar residues" evidence="2">
    <location>
        <begin position="135"/>
        <end position="152"/>
    </location>
</feature>
<dbReference type="Proteomes" id="UP000016924">
    <property type="component" value="Unassembled WGS sequence"/>
</dbReference>
<feature type="region of interest" description="Disordered" evidence="2">
    <location>
        <begin position="266"/>
        <end position="299"/>
    </location>
</feature>
<evidence type="ECO:0000256" key="1">
    <source>
        <dbReference type="SAM" id="Coils"/>
    </source>
</evidence>
<feature type="coiled-coil region" evidence="1">
    <location>
        <begin position="365"/>
        <end position="413"/>
    </location>
</feature>
<dbReference type="OrthoDB" id="5369448at2759"/>
<proteinExistence type="predicted"/>
<dbReference type="EMBL" id="JH767558">
    <property type="protein sequence ID" value="EON62250.1"/>
    <property type="molecule type" value="Genomic_DNA"/>
</dbReference>
<keyword evidence="4" id="KW-1185">Reference proteome</keyword>
<sequence>MSRTGSSPFEIYSDAANDTSFDADSSDLFQEDNPIASVEFQDPADLFSDIEPTRRRISALTNRTNATSIISSMPSELSHLTRGDRAYTPLKQRPQFRNTSSVRALHMSSPPPFEGYPSPRSGGAGTKGRYGLLTPSRTQRSDTLQSARSSRSGAKPPKTSPRPPPPLPEEEDTKKQYPLVLLHITLLPVPSPFPPALMAAVLPKWLQRNFRLLEAKLADPTLMQRGILVSHPGEEYELLEERLLESLELRAPRISKCGHFCAPGDGEEGEMEDDIGSSSTVVDDAGTADLGRERDDDDEADATVCEDCHRAIASPGQPVGMGRQRWDMRVYAANGLMRTGAWAAAWSEMERVDVEISPWIPEGLRRELERRRDEEKIAIAQLEQEEEQKRRLLMEEEESARVAAAELETLSKKVEESVKQMDLPLPVREQRDTYVSGKAQHDYAAPAPLRAQDIPLSILLRNYLYLLARDRRNMVMLLMSVVIIFFCVGQRSEVHQDTDVHWPFLLVENETQCSPVSVVLTTTATEVVTVTIVDTIAPAHEAVATCYSLPVINSSLVAEQHSASQLDTSAPVPRLSVSTSVVTPVLSEPTTAPEISAGKPDTVKPHVEGVPTEQPAVPDSPLLEGGQSPAPAAPEGVDSVVTQGVTAIDVLGRVSDGPMEMSED</sequence>
<feature type="compositionally biased region" description="Acidic residues" evidence="2">
    <location>
        <begin position="266"/>
        <end position="275"/>
    </location>
</feature>
<keyword evidence="1" id="KW-0175">Coiled coil</keyword>
<feature type="region of interest" description="Disordered" evidence="2">
    <location>
        <begin position="86"/>
        <end position="172"/>
    </location>
</feature>
<evidence type="ECO:0000256" key="2">
    <source>
        <dbReference type="SAM" id="MobiDB-lite"/>
    </source>
</evidence>
<dbReference type="RefSeq" id="XP_007777567.1">
    <property type="nucleotide sequence ID" value="XM_007779377.1"/>
</dbReference>
<dbReference type="HOGENOM" id="CLU_413313_0_0_1"/>
<evidence type="ECO:0000313" key="3">
    <source>
        <dbReference type="EMBL" id="EON62250.1"/>
    </source>
</evidence>
<organism evidence="3 4">
    <name type="scientific">Coniosporium apollinis (strain CBS 100218)</name>
    <name type="common">Rock-inhabiting black yeast</name>
    <dbReference type="NCBI Taxonomy" id="1168221"/>
    <lineage>
        <taxon>Eukaryota</taxon>
        <taxon>Fungi</taxon>
        <taxon>Dikarya</taxon>
        <taxon>Ascomycota</taxon>
        <taxon>Pezizomycotina</taxon>
        <taxon>Dothideomycetes</taxon>
        <taxon>Dothideomycetes incertae sedis</taxon>
        <taxon>Coniosporium</taxon>
    </lineage>
</organism>
<dbReference type="STRING" id="1168221.R7YK25"/>
<reference evidence="4" key="1">
    <citation type="submission" date="2012-06" db="EMBL/GenBank/DDBJ databases">
        <title>The genome sequence of Coniosporium apollinis CBS 100218.</title>
        <authorList>
            <consortium name="The Broad Institute Genome Sequencing Platform"/>
            <person name="Cuomo C."/>
            <person name="Gorbushina A."/>
            <person name="Noack S."/>
            <person name="Walker B."/>
            <person name="Young S.K."/>
            <person name="Zeng Q."/>
            <person name="Gargeya S."/>
            <person name="Fitzgerald M."/>
            <person name="Haas B."/>
            <person name="Abouelleil A."/>
            <person name="Alvarado L."/>
            <person name="Arachchi H.M."/>
            <person name="Berlin A.M."/>
            <person name="Chapman S.B."/>
            <person name="Goldberg J."/>
            <person name="Griggs A."/>
            <person name="Gujja S."/>
            <person name="Hansen M."/>
            <person name="Howarth C."/>
            <person name="Imamovic A."/>
            <person name="Larimer J."/>
            <person name="McCowan C."/>
            <person name="Montmayeur A."/>
            <person name="Murphy C."/>
            <person name="Neiman D."/>
            <person name="Pearson M."/>
            <person name="Priest M."/>
            <person name="Roberts A."/>
            <person name="Saif S."/>
            <person name="Shea T."/>
            <person name="Sisk P."/>
            <person name="Sykes S."/>
            <person name="Wortman J."/>
            <person name="Nusbaum C."/>
            <person name="Birren B."/>
        </authorList>
    </citation>
    <scope>NUCLEOTIDE SEQUENCE [LARGE SCALE GENOMIC DNA]</scope>
    <source>
        <strain evidence="4">CBS 100218</strain>
    </source>
</reference>
<protein>
    <recommendedName>
        <fullName evidence="5">Pathway-specific nitrogen regulator</fullName>
    </recommendedName>
</protein>
<evidence type="ECO:0000313" key="4">
    <source>
        <dbReference type="Proteomes" id="UP000016924"/>
    </source>
</evidence>
<name>R7YK25_CONA1</name>
<evidence type="ECO:0008006" key="5">
    <source>
        <dbReference type="Google" id="ProtNLM"/>
    </source>
</evidence>
<dbReference type="eggNOG" id="ENOG502SJE4">
    <property type="taxonomic scope" value="Eukaryota"/>
</dbReference>